<comment type="subunit">
    <text evidence="7">The basal body constitutes a major portion of the flagellar organelle and consists of four rings (L,P,S, and M) mounted on a central rod.</text>
</comment>
<dbReference type="Proteomes" id="UP000286954">
    <property type="component" value="Chromosome"/>
</dbReference>
<evidence type="ECO:0000313" key="8">
    <source>
        <dbReference type="EMBL" id="AZU04827.1"/>
    </source>
</evidence>
<evidence type="ECO:0000256" key="6">
    <source>
        <dbReference type="ARBA" id="ARBA00023237"/>
    </source>
</evidence>
<reference evidence="8 9" key="1">
    <citation type="submission" date="2016-12" db="EMBL/GenBank/DDBJ databases">
        <title>The genome of dimorphic prosthecate Glycocaulis alkaliphilus 6b-8t, isolated from crude oil dictates its adaptability in petroleum environments.</title>
        <authorList>
            <person name="Wu X.-L."/>
            <person name="Geng S."/>
        </authorList>
    </citation>
    <scope>NUCLEOTIDE SEQUENCE [LARGE SCALE GENOMIC DNA]</scope>
    <source>
        <strain evidence="8 9">6B-8</strain>
    </source>
</reference>
<proteinExistence type="inferred from homology"/>
<dbReference type="OrthoDB" id="9789227at2"/>
<accession>A0A3T0EC03</accession>
<keyword evidence="8" id="KW-0969">Cilium</keyword>
<dbReference type="PANTHER" id="PTHR34933:SF1">
    <property type="entry name" value="FLAGELLAR L-RING PROTEIN"/>
    <property type="match status" value="1"/>
</dbReference>
<keyword evidence="4 7" id="KW-0472">Membrane</keyword>
<evidence type="ECO:0000256" key="4">
    <source>
        <dbReference type="ARBA" id="ARBA00023136"/>
    </source>
</evidence>
<dbReference type="HAMAP" id="MF_00415">
    <property type="entry name" value="FlgH"/>
    <property type="match status" value="1"/>
</dbReference>
<dbReference type="KEGG" id="gak:X907_2312"/>
<dbReference type="Pfam" id="PF02107">
    <property type="entry name" value="FlgH"/>
    <property type="match status" value="1"/>
</dbReference>
<evidence type="ECO:0000256" key="1">
    <source>
        <dbReference type="ARBA" id="ARBA00002591"/>
    </source>
</evidence>
<organism evidence="8 9">
    <name type="scientific">Glycocaulis alkaliphilus</name>
    <dbReference type="NCBI Taxonomy" id="1434191"/>
    <lineage>
        <taxon>Bacteria</taxon>
        <taxon>Pseudomonadati</taxon>
        <taxon>Pseudomonadota</taxon>
        <taxon>Alphaproteobacteria</taxon>
        <taxon>Maricaulales</taxon>
        <taxon>Maricaulaceae</taxon>
        <taxon>Glycocaulis</taxon>
    </lineage>
</organism>
<dbReference type="NCBIfam" id="NF001305">
    <property type="entry name" value="PRK00249.1-5"/>
    <property type="match status" value="1"/>
</dbReference>
<dbReference type="AlphaFoldDB" id="A0A3T0EC03"/>
<comment type="subcellular location">
    <subcellularLocation>
        <location evidence="7">Cell outer membrane</location>
    </subcellularLocation>
    <subcellularLocation>
        <location evidence="7">Bacterial flagellum basal body</location>
    </subcellularLocation>
</comment>
<evidence type="ECO:0000256" key="5">
    <source>
        <dbReference type="ARBA" id="ARBA00023143"/>
    </source>
</evidence>
<keyword evidence="8" id="KW-0282">Flagellum</keyword>
<protein>
    <recommendedName>
        <fullName evidence="7">Flagellar L-ring protein</fullName>
    </recommendedName>
    <alternativeName>
        <fullName evidence="7">Basal body L-ring protein</fullName>
    </alternativeName>
</protein>
<dbReference type="GO" id="GO:0071973">
    <property type="term" value="P:bacterial-type flagellum-dependent cell motility"/>
    <property type="evidence" value="ECO:0007669"/>
    <property type="project" value="InterPro"/>
</dbReference>
<name>A0A3T0EC03_9PROT</name>
<keyword evidence="5 7" id="KW-0975">Bacterial flagellum</keyword>
<keyword evidence="8" id="KW-0966">Cell projection</keyword>
<dbReference type="GO" id="GO:0009427">
    <property type="term" value="C:bacterial-type flagellum basal body, distal rod, L ring"/>
    <property type="evidence" value="ECO:0007669"/>
    <property type="project" value="InterPro"/>
</dbReference>
<evidence type="ECO:0000313" key="9">
    <source>
        <dbReference type="Proteomes" id="UP000286954"/>
    </source>
</evidence>
<keyword evidence="6 7" id="KW-0998">Cell outer membrane</keyword>
<keyword evidence="9" id="KW-1185">Reference proteome</keyword>
<dbReference type="EMBL" id="CP018911">
    <property type="protein sequence ID" value="AZU04827.1"/>
    <property type="molecule type" value="Genomic_DNA"/>
</dbReference>
<evidence type="ECO:0000256" key="2">
    <source>
        <dbReference type="ARBA" id="ARBA00006929"/>
    </source>
</evidence>
<dbReference type="PRINTS" id="PR01008">
    <property type="entry name" value="FLGLRINGFLGH"/>
</dbReference>
<keyword evidence="3" id="KW-0732">Signal</keyword>
<sequence length="267" mass="28673">MPSTHLTRLARLGVCALALTAMSACAVRDRASYIGQPPPLSPISADAAIRGVGITEQHGASGQRQMEALQAAIAARQNDSGNLNSLWRSNSSTFFGDPRAARVGDILTVNINIADRAQLNNQTNRSRVTATNSGISNFFGGEAALDGFFNDAIDPANLVNMGSNTSTRGNGSVNRSETIRLTAAAIVVDVLWNGNMIVHGRQEVRINNEVRELLISGIVRPQDIASDNTIDHSKIAEARISYGGRGHISEMQRPPVGQEIYNLLWPF</sequence>
<comment type="function">
    <text evidence="1 7">Assembles around the rod to form the L-ring and probably protects the motor/basal body from shearing forces during rotation.</text>
</comment>
<dbReference type="GO" id="GO:0009279">
    <property type="term" value="C:cell outer membrane"/>
    <property type="evidence" value="ECO:0007669"/>
    <property type="project" value="UniProtKB-SubCell"/>
</dbReference>
<evidence type="ECO:0000256" key="7">
    <source>
        <dbReference type="HAMAP-Rule" id="MF_00415"/>
    </source>
</evidence>
<dbReference type="InterPro" id="IPR000527">
    <property type="entry name" value="Flag_Lring"/>
</dbReference>
<dbReference type="GO" id="GO:0003774">
    <property type="term" value="F:cytoskeletal motor activity"/>
    <property type="evidence" value="ECO:0007669"/>
    <property type="project" value="InterPro"/>
</dbReference>
<dbReference type="PANTHER" id="PTHR34933">
    <property type="entry name" value="FLAGELLAR L-RING PROTEIN"/>
    <property type="match status" value="1"/>
</dbReference>
<gene>
    <name evidence="7" type="primary">flgH</name>
    <name evidence="8" type="ORF">X907_2312</name>
</gene>
<evidence type="ECO:0000256" key="3">
    <source>
        <dbReference type="ARBA" id="ARBA00022729"/>
    </source>
</evidence>
<dbReference type="RefSeq" id="WP_127568101.1">
    <property type="nucleotide sequence ID" value="NZ_BMFB01000001.1"/>
</dbReference>
<comment type="similarity">
    <text evidence="2 7">Belongs to the FlgH family.</text>
</comment>